<keyword evidence="3" id="KW-1185">Reference proteome</keyword>
<dbReference type="SMART" id="SM00849">
    <property type="entry name" value="Lactamase_B"/>
    <property type="match status" value="1"/>
</dbReference>
<reference evidence="2" key="1">
    <citation type="submission" date="2006-05" db="EMBL/GenBank/DDBJ databases">
        <title>Annotation of the draft genome assembly of Desulfuromonas acetoxidans DSM 684.</title>
        <authorList>
            <consortium name="US DOE Joint Genome Institute (JGI-ORNL)"/>
            <person name="Larimer F."/>
            <person name="Land M."/>
            <person name="Hauser L."/>
        </authorList>
    </citation>
    <scope>NUCLEOTIDE SEQUENCE [LARGE SCALE GENOMIC DNA]</scope>
    <source>
        <strain evidence="2">DSM 684</strain>
    </source>
</reference>
<dbReference type="AlphaFoldDB" id="Q1K2J1"/>
<evidence type="ECO:0000259" key="1">
    <source>
        <dbReference type="SMART" id="SM00849"/>
    </source>
</evidence>
<dbReference type="CDD" id="cd16279">
    <property type="entry name" value="metallo-hydrolase-like_MBL-fold"/>
    <property type="match status" value="1"/>
</dbReference>
<dbReference type="InterPro" id="IPR001279">
    <property type="entry name" value="Metallo-B-lactamas"/>
</dbReference>
<dbReference type="Pfam" id="PF12706">
    <property type="entry name" value="Lactamase_B_2"/>
    <property type="match status" value="1"/>
</dbReference>
<organism evidence="2 3">
    <name type="scientific">Desulfuromonas acetoxidans (strain DSM 684 / 11070)</name>
    <dbReference type="NCBI Taxonomy" id="281689"/>
    <lineage>
        <taxon>Bacteria</taxon>
        <taxon>Pseudomonadati</taxon>
        <taxon>Thermodesulfobacteriota</taxon>
        <taxon>Desulfuromonadia</taxon>
        <taxon>Desulfuromonadales</taxon>
        <taxon>Desulfuromonadaceae</taxon>
        <taxon>Desulfuromonas</taxon>
    </lineage>
</organism>
<dbReference type="PANTHER" id="PTHR42663">
    <property type="entry name" value="HYDROLASE C777.06C-RELATED-RELATED"/>
    <property type="match status" value="1"/>
</dbReference>
<dbReference type="EMBL" id="AAEW02000003">
    <property type="protein sequence ID" value="EAT16890.1"/>
    <property type="molecule type" value="Genomic_DNA"/>
</dbReference>
<dbReference type="OrthoDB" id="5443440at2"/>
<dbReference type="Gene3D" id="3.60.15.10">
    <property type="entry name" value="Ribonuclease Z/Hydroxyacylglutathione hydrolase-like"/>
    <property type="match status" value="1"/>
</dbReference>
<gene>
    <name evidence="2" type="ORF">Dace_2142</name>
</gene>
<dbReference type="PANTHER" id="PTHR42663:SF6">
    <property type="entry name" value="HYDROLASE C777.06C-RELATED"/>
    <property type="match status" value="1"/>
</dbReference>
<sequence>MGSSFKILGSGAGPGVPSFFCDCSGCREARANSRYCRTRSGALLRSGNANYLIDTSPDLRAQLVRENLEGIDGIFLTHWHFDHFGGLGEMEYYVKLDRKEPIPLYLPPSAVDSFHAAFPYLHDVLVPQPWEFGKTYKRGDVGITALPANHGIETAGFLIESDVSRLAYFPDTSGLPDVTKRQVEAIDCLICDATFSDSNWFPDSHMSIAEAIELGKSIGAKNTVLTHLAIHYGNPVTVEELNGRLSDLPNVFLAHDGMQFNLLRGADEDFTRK</sequence>
<comment type="caution">
    <text evidence="2">The sequence shown here is derived from an EMBL/GenBank/DDBJ whole genome shotgun (WGS) entry which is preliminary data.</text>
</comment>
<protein>
    <submittedName>
        <fullName evidence="2">Beta-lactamase-like</fullName>
    </submittedName>
</protein>
<dbReference type="InterPro" id="IPR036866">
    <property type="entry name" value="RibonucZ/Hydroxyglut_hydro"/>
</dbReference>
<feature type="domain" description="Metallo-beta-lactamase" evidence="1">
    <location>
        <begin position="38"/>
        <end position="227"/>
    </location>
</feature>
<dbReference type="Proteomes" id="UP000005695">
    <property type="component" value="Unassembled WGS sequence"/>
</dbReference>
<evidence type="ECO:0000313" key="3">
    <source>
        <dbReference type="Proteomes" id="UP000005695"/>
    </source>
</evidence>
<dbReference type="SUPFAM" id="SSF56281">
    <property type="entry name" value="Metallo-hydrolase/oxidoreductase"/>
    <property type="match status" value="1"/>
</dbReference>
<accession>Q1K2J1</accession>
<proteinExistence type="predicted"/>
<name>Q1K2J1_DESA6</name>
<reference evidence="2" key="2">
    <citation type="submission" date="2006-05" db="EMBL/GenBank/DDBJ databases">
        <title>Sequencing of the draft genome and assembly of Desulfuromonas acetoxidans DSM 684.</title>
        <authorList>
            <consortium name="US DOE Joint Genome Institute (JGI-PGF)"/>
            <person name="Copeland A."/>
            <person name="Lucas S."/>
            <person name="Lapidus A."/>
            <person name="Barry K."/>
            <person name="Detter J.C."/>
            <person name="Glavina del Rio T."/>
            <person name="Hammon N."/>
            <person name="Israni S."/>
            <person name="Dalin E."/>
            <person name="Tice H."/>
            <person name="Bruce D."/>
            <person name="Pitluck S."/>
            <person name="Richardson P."/>
        </authorList>
    </citation>
    <scope>NUCLEOTIDE SEQUENCE [LARGE SCALE GENOMIC DNA]</scope>
    <source>
        <strain evidence="2">DSM 684</strain>
    </source>
</reference>
<evidence type="ECO:0000313" key="2">
    <source>
        <dbReference type="EMBL" id="EAT16890.1"/>
    </source>
</evidence>